<proteinExistence type="predicted"/>
<evidence type="ECO:0000313" key="1">
    <source>
        <dbReference type="EnsemblMetazoa" id="SMAR004051-PA"/>
    </source>
</evidence>
<evidence type="ECO:0008006" key="3">
    <source>
        <dbReference type="Google" id="ProtNLM"/>
    </source>
</evidence>
<dbReference type="eggNOG" id="KOG0101">
    <property type="taxonomic scope" value="Eukaryota"/>
</dbReference>
<dbReference type="STRING" id="126957.T1ISH6"/>
<dbReference type="AlphaFoldDB" id="T1ISH6"/>
<dbReference type="InterPro" id="IPR043129">
    <property type="entry name" value="ATPase_NBD"/>
</dbReference>
<dbReference type="PANTHER" id="PTHR14187:SF46">
    <property type="entry name" value="HEAT SHOCK 70 KDA PROTEIN 12A"/>
    <property type="match status" value="1"/>
</dbReference>
<reference evidence="1" key="2">
    <citation type="submission" date="2015-02" db="UniProtKB">
        <authorList>
            <consortium name="EnsemblMetazoa"/>
        </authorList>
    </citation>
    <scope>IDENTIFICATION</scope>
</reference>
<dbReference type="Gene3D" id="3.90.640.10">
    <property type="entry name" value="Actin, Chain A, domain 4"/>
    <property type="match status" value="1"/>
</dbReference>
<reference evidence="2" key="1">
    <citation type="submission" date="2011-05" db="EMBL/GenBank/DDBJ databases">
        <authorList>
            <person name="Richards S.R."/>
            <person name="Qu J."/>
            <person name="Jiang H."/>
            <person name="Jhangiani S.N."/>
            <person name="Agravi P."/>
            <person name="Goodspeed R."/>
            <person name="Gross S."/>
            <person name="Mandapat C."/>
            <person name="Jackson L."/>
            <person name="Mathew T."/>
            <person name="Pu L."/>
            <person name="Thornton R."/>
            <person name="Saada N."/>
            <person name="Wilczek-Boney K.B."/>
            <person name="Lee S."/>
            <person name="Kovar C."/>
            <person name="Wu Y."/>
            <person name="Scherer S.E."/>
            <person name="Worley K.C."/>
            <person name="Muzny D.M."/>
            <person name="Gibbs R."/>
        </authorList>
    </citation>
    <scope>NUCLEOTIDE SEQUENCE</scope>
    <source>
        <strain evidence="2">Brora</strain>
    </source>
</reference>
<protein>
    <recommendedName>
        <fullName evidence="3">Heat shock 70 kDa protein 12A</fullName>
    </recommendedName>
</protein>
<organism evidence="1 2">
    <name type="scientific">Strigamia maritima</name>
    <name type="common">European centipede</name>
    <name type="synonym">Geophilus maritimus</name>
    <dbReference type="NCBI Taxonomy" id="126957"/>
    <lineage>
        <taxon>Eukaryota</taxon>
        <taxon>Metazoa</taxon>
        <taxon>Ecdysozoa</taxon>
        <taxon>Arthropoda</taxon>
        <taxon>Myriapoda</taxon>
        <taxon>Chilopoda</taxon>
        <taxon>Pleurostigmophora</taxon>
        <taxon>Geophilomorpha</taxon>
        <taxon>Linotaeniidae</taxon>
        <taxon>Strigamia</taxon>
    </lineage>
</organism>
<dbReference type="EnsemblMetazoa" id="SMAR004051-RA">
    <property type="protein sequence ID" value="SMAR004051-PA"/>
    <property type="gene ID" value="SMAR004051"/>
</dbReference>
<accession>T1ISH6</accession>
<dbReference type="EMBL" id="JH431432">
    <property type="status" value="NOT_ANNOTATED_CDS"/>
    <property type="molecule type" value="Genomic_DNA"/>
</dbReference>
<dbReference type="Gene3D" id="3.30.420.40">
    <property type="match status" value="2"/>
</dbReference>
<dbReference type="Proteomes" id="UP000014500">
    <property type="component" value="Unassembled WGS sequence"/>
</dbReference>
<dbReference type="PANTHER" id="PTHR14187">
    <property type="entry name" value="ALPHA KINASE/ELONGATION FACTOR 2 KINASE"/>
    <property type="match status" value="1"/>
</dbReference>
<sequence>MASKNVFIFCIAEKPEKINTLRPLSYPATANSRQSYNENSFEAAVVAPENLDTKNLNRQPYHQGHFVVVAVDFGTTFSGYAFSFTRDPENIHMMRKWEGGDPGVSNQKTPTCLLLTPAGEFHSFGFLARDHYHNLDPQEAKNWLYFDKFKMTLHHQMDLNRETQIRATNGKSQPALTIFTLALSYFKKHALQELSDQSATRILNEDIRWVITVPAIWRQPAKQFMRQAAYEAGLALPEYPDQLLIALEPEAASIYCRKLRMNQLVPEGIEQNRLSIFPDKPDNPHANNISPVIDDAHEAVRHQNNNVSAQFTGTRYMVVDCGGGTVDITVHEMTDKIGNLKELYKATGGPHGSVGVDIEFENLMREIFTGEFMDQFKVKRPAAYVDLMIAFEARKRNTSPNKTNSLNINLNFSFIDYYKKVKGSNVETAIRKYGNKNIRWSAQGMLRLEPEAMFNLFRPIIREIIQHIEKVLSHLAPLTIQYLFLVGGFAESQILQHEIKNKFSSCLKVMIPQGVSLAILRGAVLYGLDPSVVCVRRSRMTYGVGVLNRFIRGFHPLEKMIYRDRQEWCADVFDKFVLTDQSIGIGDTILRSYTPANKSQKKITLHIYCTENDDAKFISDNGVRRCGTLNLDLNDVDVCDGKREIQTRMIFGDTEIKISALDVVTQKFVRSDIDFL</sequence>
<dbReference type="SUPFAM" id="SSF53067">
    <property type="entry name" value="Actin-like ATPase domain"/>
    <property type="match status" value="2"/>
</dbReference>
<dbReference type="HOGENOM" id="CLU_009958_5_3_1"/>
<keyword evidence="2" id="KW-1185">Reference proteome</keyword>
<evidence type="ECO:0000313" key="2">
    <source>
        <dbReference type="Proteomes" id="UP000014500"/>
    </source>
</evidence>
<name>T1ISH6_STRMM</name>
<dbReference type="OMA" id="MEREMMH"/>
<dbReference type="PhylomeDB" id="T1ISH6"/>